<accession>A0A5B7DEZ4</accession>
<protein>
    <submittedName>
        <fullName evidence="1">Uncharacterized protein</fullName>
    </submittedName>
</protein>
<proteinExistence type="predicted"/>
<evidence type="ECO:0000313" key="1">
    <source>
        <dbReference type="EMBL" id="MPC19843.1"/>
    </source>
</evidence>
<keyword evidence="2" id="KW-1185">Reference proteome</keyword>
<sequence>MKTEARFNKETNTRHLLQGPPLLDPAHLLLLSPTLCSPHSLQHVCSAQSELWHRCQQELLHCQNLLHGPQSTDPVNPVDGCWSGASVTALAPR</sequence>
<evidence type="ECO:0000313" key="2">
    <source>
        <dbReference type="Proteomes" id="UP000324222"/>
    </source>
</evidence>
<gene>
    <name evidence="1" type="ORF">E2C01_012772</name>
</gene>
<name>A0A5B7DEZ4_PORTR</name>
<dbReference type="Proteomes" id="UP000324222">
    <property type="component" value="Unassembled WGS sequence"/>
</dbReference>
<dbReference type="AlphaFoldDB" id="A0A5B7DEZ4"/>
<comment type="caution">
    <text evidence="1">The sequence shown here is derived from an EMBL/GenBank/DDBJ whole genome shotgun (WGS) entry which is preliminary data.</text>
</comment>
<organism evidence="1 2">
    <name type="scientific">Portunus trituberculatus</name>
    <name type="common">Swimming crab</name>
    <name type="synonym">Neptunus trituberculatus</name>
    <dbReference type="NCBI Taxonomy" id="210409"/>
    <lineage>
        <taxon>Eukaryota</taxon>
        <taxon>Metazoa</taxon>
        <taxon>Ecdysozoa</taxon>
        <taxon>Arthropoda</taxon>
        <taxon>Crustacea</taxon>
        <taxon>Multicrustacea</taxon>
        <taxon>Malacostraca</taxon>
        <taxon>Eumalacostraca</taxon>
        <taxon>Eucarida</taxon>
        <taxon>Decapoda</taxon>
        <taxon>Pleocyemata</taxon>
        <taxon>Brachyura</taxon>
        <taxon>Eubrachyura</taxon>
        <taxon>Portunoidea</taxon>
        <taxon>Portunidae</taxon>
        <taxon>Portuninae</taxon>
        <taxon>Portunus</taxon>
    </lineage>
</organism>
<dbReference type="EMBL" id="VSRR010000809">
    <property type="protein sequence ID" value="MPC19843.1"/>
    <property type="molecule type" value="Genomic_DNA"/>
</dbReference>
<reference evidence="1 2" key="1">
    <citation type="submission" date="2019-05" db="EMBL/GenBank/DDBJ databases">
        <title>Another draft genome of Portunus trituberculatus and its Hox gene families provides insights of decapod evolution.</title>
        <authorList>
            <person name="Jeong J.-H."/>
            <person name="Song I."/>
            <person name="Kim S."/>
            <person name="Choi T."/>
            <person name="Kim D."/>
            <person name="Ryu S."/>
            <person name="Kim W."/>
        </authorList>
    </citation>
    <scope>NUCLEOTIDE SEQUENCE [LARGE SCALE GENOMIC DNA]</scope>
    <source>
        <tissue evidence="1">Muscle</tissue>
    </source>
</reference>